<evidence type="ECO:0000259" key="1">
    <source>
        <dbReference type="Pfam" id="PF14534"/>
    </source>
</evidence>
<dbReference type="Gene3D" id="3.10.450.50">
    <property type="match status" value="1"/>
</dbReference>
<accession>A0A1T5LZI2</accession>
<dbReference type="OrthoDB" id="4423907at2"/>
<dbReference type="STRING" id="526729.SAMN04324258_4203"/>
<name>A0A1T5LZI2_9MICO</name>
<dbReference type="Pfam" id="PF14534">
    <property type="entry name" value="DUF4440"/>
    <property type="match status" value="1"/>
</dbReference>
<protein>
    <recommendedName>
        <fullName evidence="1">DUF4440 domain-containing protein</fullName>
    </recommendedName>
</protein>
<sequence length="127" mass="14098">MTTDRTDAPDAVAAEFFDRYRQALLDRDEAAVADLYAVPALILFPGQSLPVTSRTQTEQFFGSSWSQYEGVTGMTSDVRVVAATAHSVWADVTWHHDGPGEGTERFVYQLVRTDDGWRIAVLTPMDV</sequence>
<dbReference type="SUPFAM" id="SSF54427">
    <property type="entry name" value="NTF2-like"/>
    <property type="match status" value="1"/>
</dbReference>
<proteinExistence type="predicted"/>
<dbReference type="InterPro" id="IPR027843">
    <property type="entry name" value="DUF4440"/>
</dbReference>
<organism evidence="2 3">
    <name type="scientific">Krasilnikoviella flava</name>
    <dbReference type="NCBI Taxonomy" id="526729"/>
    <lineage>
        <taxon>Bacteria</taxon>
        <taxon>Bacillati</taxon>
        <taxon>Actinomycetota</taxon>
        <taxon>Actinomycetes</taxon>
        <taxon>Micrococcales</taxon>
        <taxon>Promicromonosporaceae</taxon>
        <taxon>Krasilnikoviella</taxon>
    </lineage>
</organism>
<keyword evidence="3" id="KW-1185">Reference proteome</keyword>
<dbReference type="EMBL" id="FUZQ01000008">
    <property type="protein sequence ID" value="SKC81285.1"/>
    <property type="molecule type" value="Genomic_DNA"/>
</dbReference>
<dbReference type="Proteomes" id="UP000189777">
    <property type="component" value="Unassembled WGS sequence"/>
</dbReference>
<evidence type="ECO:0000313" key="2">
    <source>
        <dbReference type="EMBL" id="SKC81285.1"/>
    </source>
</evidence>
<dbReference type="RefSeq" id="WP_079576533.1">
    <property type="nucleotide sequence ID" value="NZ_FUZQ01000008.1"/>
</dbReference>
<evidence type="ECO:0000313" key="3">
    <source>
        <dbReference type="Proteomes" id="UP000189777"/>
    </source>
</evidence>
<feature type="domain" description="DUF4440" evidence="1">
    <location>
        <begin position="16"/>
        <end position="119"/>
    </location>
</feature>
<reference evidence="2 3" key="1">
    <citation type="submission" date="2017-02" db="EMBL/GenBank/DDBJ databases">
        <authorList>
            <person name="Peterson S.W."/>
        </authorList>
    </citation>
    <scope>NUCLEOTIDE SEQUENCE [LARGE SCALE GENOMIC DNA]</scope>
    <source>
        <strain evidence="2 3">DSM 21481</strain>
    </source>
</reference>
<dbReference type="AlphaFoldDB" id="A0A1T5LZI2"/>
<gene>
    <name evidence="2" type="ORF">SAMN04324258_4203</name>
</gene>
<dbReference type="InterPro" id="IPR032710">
    <property type="entry name" value="NTF2-like_dom_sf"/>
</dbReference>